<dbReference type="GO" id="GO:0005886">
    <property type="term" value="C:plasma membrane"/>
    <property type="evidence" value="ECO:0007669"/>
    <property type="project" value="TreeGrafter"/>
</dbReference>
<evidence type="ECO:0000256" key="4">
    <source>
        <dbReference type="ARBA" id="ARBA00023136"/>
    </source>
</evidence>
<evidence type="ECO:0000256" key="5">
    <source>
        <dbReference type="SAM" id="Phobius"/>
    </source>
</evidence>
<feature type="transmembrane region" description="Helical" evidence="5">
    <location>
        <begin position="35"/>
        <end position="55"/>
    </location>
</feature>
<dbReference type="Proteomes" id="UP000472727">
    <property type="component" value="Unassembled WGS sequence"/>
</dbReference>
<feature type="transmembrane region" description="Helical" evidence="5">
    <location>
        <begin position="152"/>
        <end position="172"/>
    </location>
</feature>
<feature type="transmembrane region" description="Helical" evidence="5">
    <location>
        <begin position="235"/>
        <end position="256"/>
    </location>
</feature>
<dbReference type="PANTHER" id="PTHR31465">
    <property type="entry name" value="PROTEIN RTA1-RELATED"/>
    <property type="match status" value="1"/>
</dbReference>
<dbReference type="EMBL" id="WIWS01000005">
    <property type="protein sequence ID" value="KAF3227971.1"/>
    <property type="molecule type" value="Genomic_DNA"/>
</dbReference>
<feature type="transmembrane region" description="Helical" evidence="5">
    <location>
        <begin position="109"/>
        <end position="131"/>
    </location>
</feature>
<proteinExistence type="predicted"/>
<evidence type="ECO:0000256" key="1">
    <source>
        <dbReference type="ARBA" id="ARBA00004141"/>
    </source>
</evidence>
<dbReference type="Pfam" id="PF04479">
    <property type="entry name" value="RTA1"/>
    <property type="match status" value="1"/>
</dbReference>
<dbReference type="GO" id="GO:0000324">
    <property type="term" value="C:fungal-type vacuole"/>
    <property type="evidence" value="ECO:0007669"/>
    <property type="project" value="TreeGrafter"/>
</dbReference>
<comment type="caution">
    <text evidence="6">The sequence shown here is derived from an EMBL/GenBank/DDBJ whole genome shotgun (WGS) entry which is preliminary data.</text>
</comment>
<protein>
    <submittedName>
        <fullName evidence="6">Uncharacterized protein</fullName>
    </submittedName>
</protein>
<gene>
    <name evidence="6" type="ORF">TWF106_008375</name>
</gene>
<dbReference type="PANTHER" id="PTHR31465:SF7">
    <property type="entry name" value="SPHINGOID LONG-CHAIN BASE TRANSPORTER RSB1"/>
    <property type="match status" value="1"/>
</dbReference>
<feature type="transmembrane region" description="Helical" evidence="5">
    <location>
        <begin position="192"/>
        <end position="214"/>
    </location>
</feature>
<name>A0A7C8V4S2_ORBOL</name>
<evidence type="ECO:0000256" key="3">
    <source>
        <dbReference type="ARBA" id="ARBA00022989"/>
    </source>
</evidence>
<accession>A0A7C8V4S2</accession>
<dbReference type="InterPro" id="IPR007568">
    <property type="entry name" value="RTA1"/>
</dbReference>
<evidence type="ECO:0000256" key="2">
    <source>
        <dbReference type="ARBA" id="ARBA00022692"/>
    </source>
</evidence>
<organism evidence="6 7">
    <name type="scientific">Orbilia oligospora</name>
    <name type="common">Nematode-trapping fungus</name>
    <name type="synonym">Arthrobotrys oligospora</name>
    <dbReference type="NCBI Taxonomy" id="2813651"/>
    <lineage>
        <taxon>Eukaryota</taxon>
        <taxon>Fungi</taxon>
        <taxon>Dikarya</taxon>
        <taxon>Ascomycota</taxon>
        <taxon>Pezizomycotina</taxon>
        <taxon>Orbiliomycetes</taxon>
        <taxon>Orbiliales</taxon>
        <taxon>Orbiliaceae</taxon>
        <taxon>Orbilia</taxon>
    </lineage>
</organism>
<keyword evidence="4 5" id="KW-0472">Membrane</keyword>
<evidence type="ECO:0000313" key="6">
    <source>
        <dbReference type="EMBL" id="KAF3227971.1"/>
    </source>
</evidence>
<comment type="subcellular location">
    <subcellularLocation>
        <location evidence="1">Membrane</location>
        <topology evidence="1">Multi-pass membrane protein</topology>
    </subcellularLocation>
</comment>
<reference evidence="6 7" key="1">
    <citation type="submission" date="2019-06" db="EMBL/GenBank/DDBJ databases">
        <authorList>
            <person name="Palmer J.M."/>
        </authorList>
    </citation>
    <scope>NUCLEOTIDE SEQUENCE [LARGE SCALE GENOMIC DNA]</scope>
    <source>
        <strain evidence="6 7">TWF106</strain>
    </source>
</reference>
<feature type="transmembrane region" description="Helical" evidence="5">
    <location>
        <begin position="271"/>
        <end position="291"/>
    </location>
</feature>
<keyword evidence="3 5" id="KW-1133">Transmembrane helix</keyword>
<dbReference type="AlphaFoldDB" id="A0A7C8V4S2"/>
<sequence length="320" mass="35274">MVWNGDESIRPNNTALCTIDTCPVSDSVYGYAPKLAPNLVLLVLFSLSTFGFIFVGIWKKTWGFFIAMGLGGLRTYSIVKSPYKLEVVGYIGRVGGSSDPFNGLGGQSFMIQICCLTVAPACYAAGIYLCLARIVMAFGEDISRIKPRWYTYIFVTCDLISLITQSVGGAIASTSNDSAGSKLGGDITLGGLAFQVFTMTFFMALCGEFALRCWNRRQMFDEKQRGLRESKRFKYFLYAMGAATIFIYVRCVYRVAELSKGWNGPLMTTETYFIVLEGSMVILACLCLNIFHPGICFEASYASRSNSSKEDSVSMDELTS</sequence>
<keyword evidence="2 5" id="KW-0812">Transmembrane</keyword>
<evidence type="ECO:0000313" key="7">
    <source>
        <dbReference type="Proteomes" id="UP000472727"/>
    </source>
</evidence>